<sequence>MQLCSLCCLISASPSISLLHSHFKHGLLDLCARQHINLRGWATVVMSWAWVRCNLLLGGSWFTFSFIVFRLVLRALVWASLLGIAVLSHALEYVFLTADAMGIDGRVVGNALT</sequence>
<keyword evidence="1" id="KW-0472">Membrane</keyword>
<name>A0A1X2GUN0_9FUNG</name>
<dbReference type="EMBL" id="MCGT01000003">
    <property type="protein sequence ID" value="ORX61713.1"/>
    <property type="molecule type" value="Genomic_DNA"/>
</dbReference>
<feature type="transmembrane region" description="Helical" evidence="1">
    <location>
        <begin position="76"/>
        <end position="96"/>
    </location>
</feature>
<keyword evidence="1" id="KW-1133">Transmembrane helix</keyword>
<keyword evidence="1" id="KW-0812">Transmembrane</keyword>
<evidence type="ECO:0000313" key="3">
    <source>
        <dbReference type="Proteomes" id="UP000242146"/>
    </source>
</evidence>
<proteinExistence type="predicted"/>
<dbReference type="Proteomes" id="UP000242146">
    <property type="component" value="Unassembled WGS sequence"/>
</dbReference>
<feature type="transmembrane region" description="Helical" evidence="1">
    <location>
        <begin position="45"/>
        <end position="69"/>
    </location>
</feature>
<gene>
    <name evidence="2" type="ORF">DM01DRAFT_1128294</name>
</gene>
<comment type="caution">
    <text evidence="2">The sequence shown here is derived from an EMBL/GenBank/DDBJ whole genome shotgun (WGS) entry which is preliminary data.</text>
</comment>
<accession>A0A1X2GUN0</accession>
<organism evidence="2 3">
    <name type="scientific">Hesseltinella vesiculosa</name>
    <dbReference type="NCBI Taxonomy" id="101127"/>
    <lineage>
        <taxon>Eukaryota</taxon>
        <taxon>Fungi</taxon>
        <taxon>Fungi incertae sedis</taxon>
        <taxon>Mucoromycota</taxon>
        <taxon>Mucoromycotina</taxon>
        <taxon>Mucoromycetes</taxon>
        <taxon>Mucorales</taxon>
        <taxon>Cunninghamellaceae</taxon>
        <taxon>Hesseltinella</taxon>
    </lineage>
</organism>
<evidence type="ECO:0000256" key="1">
    <source>
        <dbReference type="SAM" id="Phobius"/>
    </source>
</evidence>
<protein>
    <submittedName>
        <fullName evidence="2">Uncharacterized protein</fullName>
    </submittedName>
</protein>
<evidence type="ECO:0000313" key="2">
    <source>
        <dbReference type="EMBL" id="ORX61713.1"/>
    </source>
</evidence>
<keyword evidence="3" id="KW-1185">Reference proteome</keyword>
<reference evidence="2 3" key="1">
    <citation type="submission" date="2016-07" db="EMBL/GenBank/DDBJ databases">
        <title>Pervasive Adenine N6-methylation of Active Genes in Fungi.</title>
        <authorList>
            <consortium name="DOE Joint Genome Institute"/>
            <person name="Mondo S.J."/>
            <person name="Dannebaum R.O."/>
            <person name="Kuo R.C."/>
            <person name="Labutti K."/>
            <person name="Haridas S."/>
            <person name="Kuo A."/>
            <person name="Salamov A."/>
            <person name="Ahrendt S.R."/>
            <person name="Lipzen A."/>
            <person name="Sullivan W."/>
            <person name="Andreopoulos W.B."/>
            <person name="Clum A."/>
            <person name="Lindquist E."/>
            <person name="Daum C."/>
            <person name="Ramamoorthy G.K."/>
            <person name="Gryganskyi A."/>
            <person name="Culley D."/>
            <person name="Magnuson J.K."/>
            <person name="James T.Y."/>
            <person name="O'Malley M.A."/>
            <person name="Stajich J.E."/>
            <person name="Spatafora J.W."/>
            <person name="Visel A."/>
            <person name="Grigoriev I.V."/>
        </authorList>
    </citation>
    <scope>NUCLEOTIDE SEQUENCE [LARGE SCALE GENOMIC DNA]</scope>
    <source>
        <strain evidence="2 3">NRRL 3301</strain>
    </source>
</reference>
<dbReference type="AlphaFoldDB" id="A0A1X2GUN0"/>